<evidence type="ECO:0000256" key="9">
    <source>
        <dbReference type="ARBA" id="ARBA00023316"/>
    </source>
</evidence>
<dbReference type="GO" id="GO:0051301">
    <property type="term" value="P:cell division"/>
    <property type="evidence" value="ECO:0007669"/>
    <property type="project" value="UniProtKB-KW"/>
</dbReference>
<evidence type="ECO:0000256" key="10">
    <source>
        <dbReference type="ARBA" id="ARBA00031461"/>
    </source>
</evidence>
<evidence type="ECO:0000256" key="1">
    <source>
        <dbReference type="ARBA" id="ARBA00022490"/>
    </source>
</evidence>
<keyword evidence="2 14" id="KW-0436">Ligase</keyword>
<dbReference type="InterPro" id="IPR051046">
    <property type="entry name" value="MurCDEF_CellWall_CoF430Synth"/>
</dbReference>
<dbReference type="GO" id="GO:0005524">
    <property type="term" value="F:ATP binding"/>
    <property type="evidence" value="ECO:0007669"/>
    <property type="project" value="UniProtKB-KW"/>
</dbReference>
<keyword evidence="4" id="KW-0547">Nucleotide-binding</keyword>
<feature type="domain" description="Mur ligase N-terminal catalytic" evidence="11">
    <location>
        <begin position="25"/>
        <end position="71"/>
    </location>
</feature>
<keyword evidence="7" id="KW-0573">Peptidoglycan synthesis</keyword>
<dbReference type="Pfam" id="PF02875">
    <property type="entry name" value="Mur_ligase_C"/>
    <property type="match status" value="1"/>
</dbReference>
<dbReference type="GO" id="GO:0008360">
    <property type="term" value="P:regulation of cell shape"/>
    <property type="evidence" value="ECO:0007669"/>
    <property type="project" value="UniProtKB-KW"/>
</dbReference>
<evidence type="ECO:0000313" key="14">
    <source>
        <dbReference type="EMBL" id="EQD45788.1"/>
    </source>
</evidence>
<dbReference type="InterPro" id="IPR005863">
    <property type="entry name" value="UDP-N-AcMur_synth"/>
</dbReference>
<sequence length="460" mass="48575">MIDCTLADVARIVGGTLQGPDRPWRGVSIDTRTLDPGNLFVALAGSHLDGHTFVAQAFAAGAAGVLISNVPQDGCEAAVVVPDPLGALGQLAHFWRRQFASPVAAITGSNGKTTVKDMLSAIVGQHARVLATSGNLNNQIGVPLTLLNGQDDPEYVVLELGTSAPGEIAALGSMVEPDLALVTNAQAAHLEGLQTVDQVAREKGSLYEALSPQGVAVLSAEDPYAPLWRQMIGTRRIVSFGMEQGDLHLAAPLRWDAHKGMWYSTIRDGDASCPFELSLLGRHNALNALAAMAAARAWSIPLEVSARALAQFRPAARRLERRSGPDGFEIIDDSYNANPQSVLAGIDAALTLGPPLWLVIGELAELGPESSVWHRNLGQAARVRGVRRVYATGPATEDLVSGFGAGGCWFHTQNALLDAIAKDLEEGPAVILVKGSRRSRMDRVADALSVKGGDHAHLAH</sequence>
<accession>T0ZM82</accession>
<dbReference type="InterPro" id="IPR036565">
    <property type="entry name" value="Mur-like_cat_sf"/>
</dbReference>
<comment type="caution">
    <text evidence="14">The sequence shown here is derived from an EMBL/GenBank/DDBJ whole genome shotgun (WGS) entry which is preliminary data.</text>
</comment>
<keyword evidence="9" id="KW-0961">Cell wall biogenesis/degradation</keyword>
<dbReference type="Gene3D" id="3.40.1190.10">
    <property type="entry name" value="Mur-like, catalytic domain"/>
    <property type="match status" value="1"/>
</dbReference>
<dbReference type="Gene3D" id="3.40.1390.10">
    <property type="entry name" value="MurE/MurF, N-terminal domain"/>
    <property type="match status" value="1"/>
</dbReference>
<dbReference type="Pfam" id="PF01225">
    <property type="entry name" value="Mur_ligase"/>
    <property type="match status" value="1"/>
</dbReference>
<evidence type="ECO:0000256" key="7">
    <source>
        <dbReference type="ARBA" id="ARBA00022984"/>
    </source>
</evidence>
<keyword evidence="8" id="KW-0131">Cell cycle</keyword>
<dbReference type="PANTHER" id="PTHR43024:SF1">
    <property type="entry name" value="UDP-N-ACETYLMURAMOYL-TRIPEPTIDE--D-ALANYL-D-ALANINE LIGASE"/>
    <property type="match status" value="1"/>
</dbReference>
<evidence type="ECO:0000256" key="2">
    <source>
        <dbReference type="ARBA" id="ARBA00022598"/>
    </source>
</evidence>
<evidence type="ECO:0000256" key="3">
    <source>
        <dbReference type="ARBA" id="ARBA00022618"/>
    </source>
</evidence>
<evidence type="ECO:0000256" key="8">
    <source>
        <dbReference type="ARBA" id="ARBA00023306"/>
    </source>
</evidence>
<dbReference type="GO" id="GO:0009252">
    <property type="term" value="P:peptidoglycan biosynthetic process"/>
    <property type="evidence" value="ECO:0007669"/>
    <property type="project" value="UniProtKB-KW"/>
</dbReference>
<evidence type="ECO:0000256" key="4">
    <source>
        <dbReference type="ARBA" id="ARBA00022741"/>
    </source>
</evidence>
<dbReference type="AlphaFoldDB" id="T0ZM82"/>
<dbReference type="InterPro" id="IPR035911">
    <property type="entry name" value="MurE/MurF_N"/>
</dbReference>
<protein>
    <recommendedName>
        <fullName evidence="10">UDP-MurNAc-pentapeptide synthetase</fullName>
    </recommendedName>
</protein>
<dbReference type="InterPro" id="IPR004101">
    <property type="entry name" value="Mur_ligase_C"/>
</dbReference>
<reference evidence="14" key="1">
    <citation type="submission" date="2013-08" db="EMBL/GenBank/DDBJ databases">
        <authorList>
            <person name="Mendez C."/>
            <person name="Richter M."/>
            <person name="Ferrer M."/>
            <person name="Sanchez J."/>
        </authorList>
    </citation>
    <scope>NUCLEOTIDE SEQUENCE</scope>
</reference>
<evidence type="ECO:0000259" key="12">
    <source>
        <dbReference type="Pfam" id="PF02875"/>
    </source>
</evidence>
<keyword evidence="6" id="KW-0133">Cell shape</keyword>
<gene>
    <name evidence="14" type="ORF">B1B_12901</name>
</gene>
<dbReference type="InterPro" id="IPR013221">
    <property type="entry name" value="Mur_ligase_cen"/>
</dbReference>
<feature type="domain" description="Mur ligase C-terminal" evidence="12">
    <location>
        <begin position="317"/>
        <end position="437"/>
    </location>
</feature>
<proteinExistence type="inferred from homology"/>
<evidence type="ECO:0000256" key="6">
    <source>
        <dbReference type="ARBA" id="ARBA00022960"/>
    </source>
</evidence>
<keyword evidence="3" id="KW-0132">Cell division</keyword>
<dbReference type="PANTHER" id="PTHR43024">
    <property type="entry name" value="UDP-N-ACETYLMURAMOYL-TRIPEPTIDE--D-ALANYL-D-ALANINE LIGASE"/>
    <property type="match status" value="1"/>
</dbReference>
<dbReference type="SUPFAM" id="SSF53623">
    <property type="entry name" value="MurD-like peptide ligases, catalytic domain"/>
    <property type="match status" value="1"/>
</dbReference>
<evidence type="ECO:0000259" key="11">
    <source>
        <dbReference type="Pfam" id="PF01225"/>
    </source>
</evidence>
<dbReference type="NCBIfam" id="TIGR01143">
    <property type="entry name" value="murF"/>
    <property type="match status" value="1"/>
</dbReference>
<keyword evidence="5" id="KW-0067">ATP-binding</keyword>
<dbReference type="EMBL" id="AUZY01008476">
    <property type="protein sequence ID" value="EQD45788.1"/>
    <property type="molecule type" value="Genomic_DNA"/>
</dbReference>
<reference evidence="14" key="2">
    <citation type="journal article" date="2014" name="ISME J.">
        <title>Microbial stratification in low pH oxic and suboxic macroscopic growths along an acid mine drainage.</title>
        <authorList>
            <person name="Mendez-Garcia C."/>
            <person name="Mesa V."/>
            <person name="Sprenger R.R."/>
            <person name="Richter M."/>
            <person name="Diez M.S."/>
            <person name="Solano J."/>
            <person name="Bargiela R."/>
            <person name="Golyshina O.V."/>
            <person name="Manteca A."/>
            <person name="Ramos J.L."/>
            <person name="Gallego J.R."/>
            <person name="Llorente I."/>
            <person name="Martins Dos Santos V.A."/>
            <person name="Jensen O.N."/>
            <person name="Pelaez A.I."/>
            <person name="Sanchez J."/>
            <person name="Ferrer M."/>
        </authorList>
    </citation>
    <scope>NUCLEOTIDE SEQUENCE</scope>
</reference>
<evidence type="ECO:0000256" key="5">
    <source>
        <dbReference type="ARBA" id="ARBA00022840"/>
    </source>
</evidence>
<dbReference type="GO" id="GO:0047480">
    <property type="term" value="F:UDP-N-acetylmuramoyl-tripeptide-D-alanyl-D-alanine ligase activity"/>
    <property type="evidence" value="ECO:0007669"/>
    <property type="project" value="InterPro"/>
</dbReference>
<dbReference type="InterPro" id="IPR000713">
    <property type="entry name" value="Mur_ligase_N"/>
</dbReference>
<name>T0ZM82_9ZZZZ</name>
<dbReference type="Pfam" id="PF08245">
    <property type="entry name" value="Mur_ligase_M"/>
    <property type="match status" value="1"/>
</dbReference>
<dbReference type="HAMAP" id="MF_02019">
    <property type="entry name" value="MurF"/>
    <property type="match status" value="1"/>
</dbReference>
<keyword evidence="1" id="KW-0963">Cytoplasm</keyword>
<dbReference type="Gene3D" id="3.90.190.20">
    <property type="entry name" value="Mur ligase, C-terminal domain"/>
    <property type="match status" value="1"/>
</dbReference>
<evidence type="ECO:0000259" key="13">
    <source>
        <dbReference type="Pfam" id="PF08245"/>
    </source>
</evidence>
<dbReference type="SUPFAM" id="SSF63418">
    <property type="entry name" value="MurE/MurF N-terminal domain"/>
    <property type="match status" value="1"/>
</dbReference>
<dbReference type="GO" id="GO:0071555">
    <property type="term" value="P:cell wall organization"/>
    <property type="evidence" value="ECO:0007669"/>
    <property type="project" value="UniProtKB-KW"/>
</dbReference>
<dbReference type="InterPro" id="IPR036615">
    <property type="entry name" value="Mur_ligase_C_dom_sf"/>
</dbReference>
<feature type="domain" description="Mur ligase central" evidence="13">
    <location>
        <begin position="106"/>
        <end position="295"/>
    </location>
</feature>
<dbReference type="SUPFAM" id="SSF53244">
    <property type="entry name" value="MurD-like peptide ligases, peptide-binding domain"/>
    <property type="match status" value="1"/>
</dbReference>
<organism evidence="14">
    <name type="scientific">mine drainage metagenome</name>
    <dbReference type="NCBI Taxonomy" id="410659"/>
    <lineage>
        <taxon>unclassified sequences</taxon>
        <taxon>metagenomes</taxon>
        <taxon>ecological metagenomes</taxon>
    </lineage>
</organism>